<evidence type="ECO:0000259" key="1">
    <source>
        <dbReference type="Pfam" id="PF07969"/>
    </source>
</evidence>
<accession>A0ABN2EL70</accession>
<dbReference type="Proteomes" id="UP001500190">
    <property type="component" value="Unassembled WGS sequence"/>
</dbReference>
<dbReference type="PANTHER" id="PTHR32027:SF9">
    <property type="entry name" value="BLL3847 PROTEIN"/>
    <property type="match status" value="1"/>
</dbReference>
<comment type="caution">
    <text evidence="2">The sequence shown here is derived from an EMBL/GenBank/DDBJ whole genome shotgun (WGS) entry which is preliminary data.</text>
</comment>
<protein>
    <submittedName>
        <fullName evidence="2">Amidohydrolase family protein</fullName>
    </submittedName>
</protein>
<dbReference type="Gene3D" id="3.20.20.140">
    <property type="entry name" value="Metal-dependent hydrolases"/>
    <property type="match status" value="1"/>
</dbReference>
<gene>
    <name evidence="2" type="ORF">GCM10009742_71840</name>
</gene>
<dbReference type="Gene3D" id="2.30.40.10">
    <property type="entry name" value="Urease, subunit C, domain 1"/>
    <property type="match status" value="1"/>
</dbReference>
<dbReference type="EMBL" id="BAAAND010000012">
    <property type="protein sequence ID" value="GAA1610814.1"/>
    <property type="molecule type" value="Genomic_DNA"/>
</dbReference>
<dbReference type="InterPro" id="IPR052349">
    <property type="entry name" value="Metallo-hydrolase_Enzymes"/>
</dbReference>
<dbReference type="InterPro" id="IPR032466">
    <property type="entry name" value="Metal_Hydrolase"/>
</dbReference>
<feature type="domain" description="Amidohydrolase 3" evidence="1">
    <location>
        <begin position="180"/>
        <end position="402"/>
    </location>
</feature>
<dbReference type="SUPFAM" id="SSF51556">
    <property type="entry name" value="Metallo-dependent hydrolases"/>
    <property type="match status" value="1"/>
</dbReference>
<dbReference type="SUPFAM" id="SSF51338">
    <property type="entry name" value="Composite domain of metallo-dependent hydrolases"/>
    <property type="match status" value="1"/>
</dbReference>
<evidence type="ECO:0000313" key="3">
    <source>
        <dbReference type="Proteomes" id="UP001500190"/>
    </source>
</evidence>
<dbReference type="RefSeq" id="WP_344199806.1">
    <property type="nucleotide sequence ID" value="NZ_BAAAND010000012.1"/>
</dbReference>
<dbReference type="Pfam" id="PF07969">
    <property type="entry name" value="Amidohydro_3"/>
    <property type="match status" value="1"/>
</dbReference>
<name>A0ABN2EL70_9ACTN</name>
<sequence length="407" mass="43890">MNTKSEDWWLDRVSLEAAVVQRADGAYETQVDSSAVRIEGGVIVDVRRGERVPADGRRVFDAGGMLLMPAMRDTHIHLDKTFYGGPWRAPIPGRSWLAEEERLLPEMSEQIPVRSNAILDLLISRGTTEVAAHCNVDHIVGTRNVERLLDVLRSRADVDWTVIAYPQHGLRDGTVVPLLEQALGLGATVVGGIDPARIEGDVAKALDVTFGLAVEHGAGIDFHLHDGGSLGLYEISKILHFVEATGWQGKVALSNANALSGASPDTVRVLAERLAAARVSVGTTVGVSGPLLPFAALAEAGVDVRLGSDSIMDILTPFGPGDLVEQLWILAQRLGAYDEWGIAQTLHYGAGEAGRWRADRTRAWPAAGDQASFFLTPATCSAEAIARRTPRRHVFHRGVQVYAGKDL</sequence>
<dbReference type="PANTHER" id="PTHR32027">
    <property type="entry name" value="CYTOSINE DEAMINASE"/>
    <property type="match status" value="1"/>
</dbReference>
<proteinExistence type="predicted"/>
<evidence type="ECO:0000313" key="2">
    <source>
        <dbReference type="EMBL" id="GAA1610814.1"/>
    </source>
</evidence>
<dbReference type="InterPro" id="IPR011059">
    <property type="entry name" value="Metal-dep_hydrolase_composite"/>
</dbReference>
<organism evidence="2 3">
    <name type="scientific">Kribbella karoonensis</name>
    <dbReference type="NCBI Taxonomy" id="324851"/>
    <lineage>
        <taxon>Bacteria</taxon>
        <taxon>Bacillati</taxon>
        <taxon>Actinomycetota</taxon>
        <taxon>Actinomycetes</taxon>
        <taxon>Propionibacteriales</taxon>
        <taxon>Kribbellaceae</taxon>
        <taxon>Kribbella</taxon>
    </lineage>
</organism>
<keyword evidence="3" id="KW-1185">Reference proteome</keyword>
<dbReference type="InterPro" id="IPR013108">
    <property type="entry name" value="Amidohydro_3"/>
</dbReference>
<reference evidence="2 3" key="1">
    <citation type="journal article" date="2019" name="Int. J. Syst. Evol. Microbiol.">
        <title>The Global Catalogue of Microorganisms (GCM) 10K type strain sequencing project: providing services to taxonomists for standard genome sequencing and annotation.</title>
        <authorList>
            <consortium name="The Broad Institute Genomics Platform"/>
            <consortium name="The Broad Institute Genome Sequencing Center for Infectious Disease"/>
            <person name="Wu L."/>
            <person name="Ma J."/>
        </authorList>
    </citation>
    <scope>NUCLEOTIDE SEQUENCE [LARGE SCALE GENOMIC DNA]</scope>
    <source>
        <strain evidence="2 3">JCM 14304</strain>
    </source>
</reference>